<organism evidence="8 9">
    <name type="scientific">Sphingobacterium daejeonense</name>
    <dbReference type="NCBI Taxonomy" id="371142"/>
    <lineage>
        <taxon>Bacteria</taxon>
        <taxon>Pseudomonadati</taxon>
        <taxon>Bacteroidota</taxon>
        <taxon>Sphingobacteriia</taxon>
        <taxon>Sphingobacteriales</taxon>
        <taxon>Sphingobacteriaceae</taxon>
        <taxon>Sphingobacterium</taxon>
    </lineage>
</organism>
<evidence type="ECO:0000313" key="8">
    <source>
        <dbReference type="EMBL" id="MFD1165471.1"/>
    </source>
</evidence>
<keyword evidence="6" id="KW-0732">Signal</keyword>
<dbReference type="Gene3D" id="2.60.40.420">
    <property type="entry name" value="Cupredoxins - blue copper proteins"/>
    <property type="match status" value="1"/>
</dbReference>
<feature type="compositionally biased region" description="Low complexity" evidence="5">
    <location>
        <begin position="32"/>
        <end position="45"/>
    </location>
</feature>
<keyword evidence="4" id="KW-0186">Copper</keyword>
<keyword evidence="1" id="KW-0813">Transport</keyword>
<dbReference type="EMBL" id="JBHTKY010000008">
    <property type="protein sequence ID" value="MFD1165471.1"/>
    <property type="molecule type" value="Genomic_DNA"/>
</dbReference>
<evidence type="ECO:0000259" key="7">
    <source>
        <dbReference type="Pfam" id="PF00127"/>
    </source>
</evidence>
<dbReference type="InterPro" id="IPR050845">
    <property type="entry name" value="Cu-binding_ET"/>
</dbReference>
<name>A0ABW3RJZ5_9SPHI</name>
<evidence type="ECO:0000256" key="3">
    <source>
        <dbReference type="ARBA" id="ARBA00022982"/>
    </source>
</evidence>
<accession>A0ABW3RJZ5</accession>
<keyword evidence="3" id="KW-0249">Electron transport</keyword>
<dbReference type="InterPro" id="IPR008972">
    <property type="entry name" value="Cupredoxin"/>
</dbReference>
<evidence type="ECO:0000313" key="9">
    <source>
        <dbReference type="Proteomes" id="UP001597205"/>
    </source>
</evidence>
<reference evidence="9" key="1">
    <citation type="journal article" date="2019" name="Int. J. Syst. Evol. Microbiol.">
        <title>The Global Catalogue of Microorganisms (GCM) 10K type strain sequencing project: providing services to taxonomists for standard genome sequencing and annotation.</title>
        <authorList>
            <consortium name="The Broad Institute Genomics Platform"/>
            <consortium name="The Broad Institute Genome Sequencing Center for Infectious Disease"/>
            <person name="Wu L."/>
            <person name="Ma J."/>
        </authorList>
    </citation>
    <scope>NUCLEOTIDE SEQUENCE [LARGE SCALE GENOMIC DNA]</scope>
    <source>
        <strain evidence="9">CCUG 52468</strain>
    </source>
</reference>
<dbReference type="Proteomes" id="UP001597205">
    <property type="component" value="Unassembled WGS sequence"/>
</dbReference>
<keyword evidence="2" id="KW-0479">Metal-binding</keyword>
<dbReference type="SUPFAM" id="SSF49503">
    <property type="entry name" value="Cupredoxins"/>
    <property type="match status" value="1"/>
</dbReference>
<proteinExistence type="predicted"/>
<dbReference type="RefSeq" id="WP_099371958.1">
    <property type="nucleotide sequence ID" value="NZ_JALXMZ010000001.1"/>
</dbReference>
<dbReference type="InterPro" id="IPR028871">
    <property type="entry name" value="BlueCu_1_BS"/>
</dbReference>
<evidence type="ECO:0000256" key="6">
    <source>
        <dbReference type="SAM" id="SignalP"/>
    </source>
</evidence>
<feature type="chain" id="PRO_5046558236" evidence="6">
    <location>
        <begin position="24"/>
        <end position="180"/>
    </location>
</feature>
<feature type="domain" description="Blue (type 1) copper" evidence="7">
    <location>
        <begin position="62"/>
        <end position="178"/>
    </location>
</feature>
<feature type="signal peptide" evidence="6">
    <location>
        <begin position="1"/>
        <end position="23"/>
    </location>
</feature>
<dbReference type="InterPro" id="IPR014068">
    <property type="entry name" value="Azurin"/>
</dbReference>
<dbReference type="PANTHER" id="PTHR38439:SF2">
    <property type="entry name" value="OUTER MEMBRANE PROTEIN H.8"/>
    <property type="match status" value="1"/>
</dbReference>
<evidence type="ECO:0000256" key="5">
    <source>
        <dbReference type="SAM" id="MobiDB-lite"/>
    </source>
</evidence>
<evidence type="ECO:0000256" key="4">
    <source>
        <dbReference type="ARBA" id="ARBA00023008"/>
    </source>
</evidence>
<evidence type="ECO:0000256" key="1">
    <source>
        <dbReference type="ARBA" id="ARBA00022448"/>
    </source>
</evidence>
<dbReference type="PANTHER" id="PTHR38439">
    <property type="entry name" value="AURACYANIN-B"/>
    <property type="match status" value="1"/>
</dbReference>
<dbReference type="Pfam" id="PF00127">
    <property type="entry name" value="Copper-bind"/>
    <property type="match status" value="1"/>
</dbReference>
<feature type="region of interest" description="Disordered" evidence="5">
    <location>
        <begin position="23"/>
        <end position="45"/>
    </location>
</feature>
<keyword evidence="9" id="KW-1185">Reference proteome</keyword>
<gene>
    <name evidence="8" type="ORF">ACFQ2C_07630</name>
</gene>
<dbReference type="PROSITE" id="PS51257">
    <property type="entry name" value="PROKAR_LIPOPROTEIN"/>
    <property type="match status" value="1"/>
</dbReference>
<dbReference type="CDD" id="cd13922">
    <property type="entry name" value="Azurin"/>
    <property type="match status" value="1"/>
</dbReference>
<sequence length="180" mass="19163">MKKLFIIPALVLAIGITSCGNNAEKKEEGASTETTTPTETEATTTTETVPGIENVTLSNAWTVEGNDQMQFNTNLIRVKAGEPVELTFKNVGTMPIESMGHNFVVLKPGVDIATFGGEAAAAADNQYIPKSALSSIVAHTKLLGPGQEDKITFTLEKGVYPYLCSFPGHFGIMQGKIVAE</sequence>
<dbReference type="PROSITE" id="PS00196">
    <property type="entry name" value="COPPER_BLUE"/>
    <property type="match status" value="1"/>
</dbReference>
<evidence type="ECO:0000256" key="2">
    <source>
        <dbReference type="ARBA" id="ARBA00022723"/>
    </source>
</evidence>
<protein>
    <submittedName>
        <fullName evidence="8">Plastocyanin/azurin family copper-binding protein</fullName>
    </submittedName>
</protein>
<comment type="caution">
    <text evidence="8">The sequence shown here is derived from an EMBL/GenBank/DDBJ whole genome shotgun (WGS) entry which is preliminary data.</text>
</comment>
<dbReference type="InterPro" id="IPR000923">
    <property type="entry name" value="BlueCu_1"/>
</dbReference>